<reference evidence="1" key="1">
    <citation type="submission" date="2021-06" db="EMBL/GenBank/DDBJ databases">
        <authorList>
            <person name="Kallberg Y."/>
            <person name="Tangrot J."/>
            <person name="Rosling A."/>
        </authorList>
    </citation>
    <scope>NUCLEOTIDE SEQUENCE</scope>
    <source>
        <strain evidence="1">IN212</strain>
    </source>
</reference>
<feature type="non-terminal residue" evidence="1">
    <location>
        <position position="1"/>
    </location>
</feature>
<gene>
    <name evidence="1" type="ORF">RFULGI_LOCUS1449</name>
</gene>
<comment type="caution">
    <text evidence="1">The sequence shown here is derived from an EMBL/GenBank/DDBJ whole genome shotgun (WGS) entry which is preliminary data.</text>
</comment>
<sequence length="65" mass="7669">IWVEDANHYRIGGDGKGKYHVCDKTGEDIETIDIADQEYYVVKKYVFVYIEWEQISILIKLPVNF</sequence>
<dbReference type="Proteomes" id="UP000789396">
    <property type="component" value="Unassembled WGS sequence"/>
</dbReference>
<evidence type="ECO:0000313" key="2">
    <source>
        <dbReference type="Proteomes" id="UP000789396"/>
    </source>
</evidence>
<protein>
    <submittedName>
        <fullName evidence="1">8905_t:CDS:1</fullName>
    </submittedName>
</protein>
<accession>A0A9N8Z7J8</accession>
<organism evidence="1 2">
    <name type="scientific">Racocetra fulgida</name>
    <dbReference type="NCBI Taxonomy" id="60492"/>
    <lineage>
        <taxon>Eukaryota</taxon>
        <taxon>Fungi</taxon>
        <taxon>Fungi incertae sedis</taxon>
        <taxon>Mucoromycota</taxon>
        <taxon>Glomeromycotina</taxon>
        <taxon>Glomeromycetes</taxon>
        <taxon>Diversisporales</taxon>
        <taxon>Gigasporaceae</taxon>
        <taxon>Racocetra</taxon>
    </lineage>
</organism>
<dbReference type="EMBL" id="CAJVPZ010000886">
    <property type="protein sequence ID" value="CAG8478821.1"/>
    <property type="molecule type" value="Genomic_DNA"/>
</dbReference>
<proteinExistence type="predicted"/>
<name>A0A9N8Z7J8_9GLOM</name>
<keyword evidence="2" id="KW-1185">Reference proteome</keyword>
<evidence type="ECO:0000313" key="1">
    <source>
        <dbReference type="EMBL" id="CAG8478821.1"/>
    </source>
</evidence>
<dbReference type="AlphaFoldDB" id="A0A9N8Z7J8"/>